<gene>
    <name evidence="3" type="ORF">A5888_000614</name>
    <name evidence="2" type="ORF">A5888_000645</name>
</gene>
<evidence type="ECO:0000313" key="2">
    <source>
        <dbReference type="EMBL" id="OTP18831.1"/>
    </source>
</evidence>
<sequence length="77" mass="9034">MRRSKNRLFWGVALLGLICLAGVNHMTRPADWRERTRQEIREAAKEIKEETKELSDSLKHSFKSGRNNIKEGLKELR</sequence>
<evidence type="ECO:0008006" key="5">
    <source>
        <dbReference type="Google" id="ProtNLM"/>
    </source>
</evidence>
<feature type="region of interest" description="Disordered" evidence="1">
    <location>
        <begin position="51"/>
        <end position="77"/>
    </location>
</feature>
<accession>A0A242KCE1</accession>
<dbReference type="AlphaFoldDB" id="A0A242KCE1"/>
<proteinExistence type="predicted"/>
<reference evidence="3" key="2">
    <citation type="submission" date="2017-05" db="EMBL/GenBank/DDBJ databases">
        <authorList>
            <consortium name="The Broad Institute Genomics Platform"/>
            <consortium name="The Broad Institute Genomic Center for Infectious Diseases"/>
            <person name="Earl A."/>
            <person name="Manson A."/>
            <person name="Schwartman J."/>
            <person name="Gilmore M."/>
            <person name="Abouelleil A."/>
            <person name="Cao P."/>
            <person name="Chapman S."/>
            <person name="Cusick C."/>
            <person name="Shea T."/>
            <person name="Young S."/>
            <person name="Neafsey D."/>
            <person name="Nusbaum C."/>
            <person name="Birren B."/>
        </authorList>
    </citation>
    <scope>NUCLEOTIDE SEQUENCE</scope>
    <source>
        <strain evidence="3">9E7_DIV0242</strain>
    </source>
</reference>
<dbReference type="EMBL" id="CP147247">
    <property type="protein sequence ID" value="WYJ88895.1"/>
    <property type="molecule type" value="Genomic_DNA"/>
</dbReference>
<name>A0A242KCE1_9ENTE</name>
<dbReference type="EMBL" id="NGMM01000001">
    <property type="protein sequence ID" value="OTP18831.1"/>
    <property type="molecule type" value="Genomic_DNA"/>
</dbReference>
<keyword evidence="4" id="KW-1185">Reference proteome</keyword>
<protein>
    <recommendedName>
        <fullName evidence="5">YtxH domain-containing protein</fullName>
    </recommendedName>
</protein>
<feature type="compositionally biased region" description="Basic and acidic residues" evidence="1">
    <location>
        <begin position="68"/>
        <end position="77"/>
    </location>
</feature>
<dbReference type="RefSeq" id="WP_086347771.1">
    <property type="nucleotide sequence ID" value="NZ_CP147247.1"/>
</dbReference>
<evidence type="ECO:0000256" key="1">
    <source>
        <dbReference type="SAM" id="MobiDB-lite"/>
    </source>
</evidence>
<organism evidence="2">
    <name type="scientific">Candidatus Enterococcus clewellii</name>
    <dbReference type="NCBI Taxonomy" id="1834193"/>
    <lineage>
        <taxon>Bacteria</taxon>
        <taxon>Bacillati</taxon>
        <taxon>Bacillota</taxon>
        <taxon>Bacilli</taxon>
        <taxon>Lactobacillales</taxon>
        <taxon>Enterococcaceae</taxon>
        <taxon>Enterococcus</taxon>
    </lineage>
</organism>
<evidence type="ECO:0000313" key="4">
    <source>
        <dbReference type="Proteomes" id="UP000195141"/>
    </source>
</evidence>
<reference evidence="3" key="3">
    <citation type="submission" date="2024-03" db="EMBL/GenBank/DDBJ databases">
        <title>The Genome Sequence of Enterococcus sp. DIV0242b.</title>
        <authorList>
            <consortium name="The Broad Institute Genomics Platform"/>
            <consortium name="The Broad Institute Microbial Omics Core"/>
            <consortium name="The Broad Institute Genomic Center for Infectious Diseases"/>
            <person name="Earl A."/>
            <person name="Manson A."/>
            <person name="Gilmore M."/>
            <person name="Schwartman J."/>
            <person name="Shea T."/>
            <person name="Abouelleil A."/>
            <person name="Cao P."/>
            <person name="Chapman S."/>
            <person name="Cusick C."/>
            <person name="Young S."/>
            <person name="Neafsey D."/>
            <person name="Nusbaum C."/>
            <person name="Birren B."/>
        </authorList>
    </citation>
    <scope>NUCLEOTIDE SEQUENCE</scope>
    <source>
        <strain evidence="3">9E7_DIV0242</strain>
    </source>
</reference>
<reference evidence="2" key="1">
    <citation type="submission" date="2017-05" db="EMBL/GenBank/DDBJ databases">
        <title>The Genome Sequence of Enterococcus sp. 9E7_DIV0242.</title>
        <authorList>
            <consortium name="The Broad Institute Genomics Platform"/>
            <consortium name="The Broad Institute Genomic Center for Infectious Diseases"/>
            <person name="Earl A."/>
            <person name="Manson A."/>
            <person name="Schwartman J."/>
            <person name="Gilmore M."/>
            <person name="Abouelleil A."/>
            <person name="Cao P."/>
            <person name="Chapman S."/>
            <person name="Cusick C."/>
            <person name="Shea T."/>
            <person name="Young S."/>
            <person name="Neafsey D."/>
            <person name="Nusbaum C."/>
            <person name="Birren B."/>
        </authorList>
    </citation>
    <scope>NUCLEOTIDE SEQUENCE [LARGE SCALE GENOMIC DNA]</scope>
    <source>
        <strain evidence="2">9E7_DIV0242</strain>
    </source>
</reference>
<evidence type="ECO:0000313" key="3">
    <source>
        <dbReference type="EMBL" id="WYJ88895.1"/>
    </source>
</evidence>
<dbReference type="Proteomes" id="UP000195141">
    <property type="component" value="Chromosome"/>
</dbReference>